<organism evidence="1 2">
    <name type="scientific">Corynebacterium yudongzhengii</name>
    <dbReference type="NCBI Taxonomy" id="2080740"/>
    <lineage>
        <taxon>Bacteria</taxon>
        <taxon>Bacillati</taxon>
        <taxon>Actinomycetota</taxon>
        <taxon>Actinomycetes</taxon>
        <taxon>Mycobacteriales</taxon>
        <taxon>Corynebacteriaceae</taxon>
        <taxon>Corynebacterium</taxon>
    </lineage>
</organism>
<dbReference type="AlphaFoldDB" id="A0A2U1T4V3"/>
<gene>
    <name evidence="1" type="ORF">DF222_09455</name>
</gene>
<dbReference type="RefSeq" id="WP_108431379.1">
    <property type="nucleotide sequence ID" value="NZ_CP026947.1"/>
</dbReference>
<evidence type="ECO:0000313" key="1">
    <source>
        <dbReference type="EMBL" id="PWC01029.1"/>
    </source>
</evidence>
<sequence>MTTHHDPGYLLANLPGLFGFYPHDSFVIVSFSHLENNHYELGPVLRFDLDEIDDLPDFHGLSSPLADADLLMGFAISEDNDALVGFGPERLDTIDSRLVGVWGCPEIITGAPFRCLSENGAHSWHTGTIPSVASSDSMVPWVAAGELPEVDRDSLFERFEQENTLLSDAERSDMMSAAHVALTQPDGGLAAVDSLLEAIDYAADTEAPLEALHADHHLLADAAVVLSDITLRDALVAGVVAQPQAAGRVMLAVATSFPGGIRAHALALYALARIGSGLPMLAKPALMAATEEIPGHSLSELIERFTSLGLYERLLQAVTEGSLLARMRLEDYGQKSA</sequence>
<proteinExistence type="predicted"/>
<dbReference type="Proteomes" id="UP000244989">
    <property type="component" value="Unassembled WGS sequence"/>
</dbReference>
<evidence type="ECO:0000313" key="2">
    <source>
        <dbReference type="Proteomes" id="UP000244989"/>
    </source>
</evidence>
<dbReference type="EMBL" id="QEEZ01000020">
    <property type="protein sequence ID" value="PWC01029.1"/>
    <property type="molecule type" value="Genomic_DNA"/>
</dbReference>
<keyword evidence="2" id="KW-1185">Reference proteome</keyword>
<reference evidence="2" key="1">
    <citation type="submission" date="2018-04" db="EMBL/GenBank/DDBJ databases">
        <authorList>
            <person name="Liu S."/>
            <person name="Wang Z."/>
            <person name="Li J."/>
        </authorList>
    </citation>
    <scope>NUCLEOTIDE SEQUENCE [LARGE SCALE GENOMIC DNA]</scope>
    <source>
        <strain evidence="2">2189</strain>
    </source>
</reference>
<protein>
    <submittedName>
        <fullName evidence="1">DUF4192 domain-containing protein</fullName>
    </submittedName>
</protein>
<name>A0A2U1T4V3_9CORY</name>
<dbReference type="InterPro" id="IPR025447">
    <property type="entry name" value="DUF4192"/>
</dbReference>
<dbReference type="OrthoDB" id="3268175at2"/>
<dbReference type="Pfam" id="PF13830">
    <property type="entry name" value="DUF4192"/>
    <property type="match status" value="1"/>
</dbReference>
<dbReference type="KEGG" id="cyz:C3B44_04780"/>
<accession>A0A2U1T4V3</accession>
<comment type="caution">
    <text evidence="1">The sequence shown here is derived from an EMBL/GenBank/DDBJ whole genome shotgun (WGS) entry which is preliminary data.</text>
</comment>